<organism evidence="16 17">
    <name type="scientific">Carassius auratus</name>
    <name type="common">Goldfish</name>
    <dbReference type="NCBI Taxonomy" id="7957"/>
    <lineage>
        <taxon>Eukaryota</taxon>
        <taxon>Metazoa</taxon>
        <taxon>Chordata</taxon>
        <taxon>Craniata</taxon>
        <taxon>Vertebrata</taxon>
        <taxon>Euteleostomi</taxon>
        <taxon>Actinopterygii</taxon>
        <taxon>Neopterygii</taxon>
        <taxon>Teleostei</taxon>
        <taxon>Ostariophysi</taxon>
        <taxon>Cypriniformes</taxon>
        <taxon>Cyprinidae</taxon>
        <taxon>Cyprininae</taxon>
        <taxon>Carassius</taxon>
    </lineage>
</organism>
<dbReference type="RefSeq" id="XP_026131452.1">
    <property type="nucleotide sequence ID" value="XM_026275667.1"/>
</dbReference>
<reference evidence="17" key="1">
    <citation type="submission" date="2025-08" db="UniProtKB">
        <authorList>
            <consortium name="RefSeq"/>
        </authorList>
    </citation>
    <scope>IDENTIFICATION</scope>
    <source>
        <strain evidence="17">Wakin</strain>
        <tissue evidence="17">Muscle</tissue>
    </source>
</reference>
<dbReference type="SMART" id="SM01052">
    <property type="entry name" value="CAP_GLY"/>
    <property type="match status" value="1"/>
</dbReference>
<feature type="domain" description="CAP-Gly" evidence="15">
    <location>
        <begin position="251"/>
        <end position="294"/>
    </location>
</feature>
<evidence type="ECO:0000256" key="11">
    <source>
        <dbReference type="ARBA" id="ARBA00022801"/>
    </source>
</evidence>
<evidence type="ECO:0000256" key="7">
    <source>
        <dbReference type="ARBA" id="ARBA00022553"/>
    </source>
</evidence>
<dbReference type="InterPro" id="IPR001394">
    <property type="entry name" value="Peptidase_C19_UCH"/>
</dbReference>
<evidence type="ECO:0000256" key="8">
    <source>
        <dbReference type="ARBA" id="ARBA00022670"/>
    </source>
</evidence>
<evidence type="ECO:0000256" key="12">
    <source>
        <dbReference type="ARBA" id="ARBA00022807"/>
    </source>
</evidence>
<name>A0A6P6QDU0_CARAU</name>
<evidence type="ECO:0000256" key="2">
    <source>
        <dbReference type="ARBA" id="ARBA00004300"/>
    </source>
</evidence>
<dbReference type="FunFam" id="2.30.30.190:FF:000007">
    <property type="entry name" value="Putative ubiquitin carboxyl-terminal hydrolase CYLD"/>
    <property type="match status" value="1"/>
</dbReference>
<dbReference type="Gene3D" id="3.90.70.10">
    <property type="entry name" value="Cysteine proteinases"/>
    <property type="match status" value="1"/>
</dbReference>
<dbReference type="OrthoDB" id="6287070at2759"/>
<evidence type="ECO:0000256" key="5">
    <source>
        <dbReference type="ARBA" id="ARBA00012759"/>
    </source>
</evidence>
<keyword evidence="12" id="KW-0788">Thiol protease</keyword>
<keyword evidence="13" id="KW-0862">Zinc</keyword>
<evidence type="ECO:0000256" key="9">
    <source>
        <dbReference type="ARBA" id="ARBA00022723"/>
    </source>
</evidence>
<dbReference type="Pfam" id="PF01302">
    <property type="entry name" value="CAP_GLY"/>
    <property type="match status" value="1"/>
</dbReference>
<evidence type="ECO:0000256" key="4">
    <source>
        <dbReference type="ARBA" id="ARBA00009085"/>
    </source>
</evidence>
<dbReference type="GO" id="GO:0048471">
    <property type="term" value="C:perinuclear region of cytoplasm"/>
    <property type="evidence" value="ECO:0007669"/>
    <property type="project" value="UniProtKB-SubCell"/>
</dbReference>
<proteinExistence type="inferred from homology"/>
<comment type="catalytic activity">
    <reaction evidence="1">
        <text>Thiol-dependent hydrolysis of ester, thioester, amide, peptide and isopeptide bonds formed by the C-terminal Gly of ubiquitin (a 76-residue protein attached to proteins as an intracellular targeting signal).</text>
        <dbReference type="EC" id="3.4.19.12"/>
    </reaction>
</comment>
<comment type="subcellular location">
    <subcellularLocation>
        <location evidence="2">Cytoplasm</location>
        <location evidence="2">Cytoskeleton</location>
        <location evidence="2">Microtubule organizing center</location>
        <location evidence="2">Centrosome</location>
    </subcellularLocation>
    <subcellularLocation>
        <location evidence="3">Cytoplasm</location>
        <location evidence="3">Perinuclear region</location>
    </subcellularLocation>
</comment>
<keyword evidence="8" id="KW-0645">Protease</keyword>
<gene>
    <name evidence="17" type="primary">cyld2</name>
</gene>
<dbReference type="SUPFAM" id="SSF74924">
    <property type="entry name" value="Cap-Gly domain"/>
    <property type="match status" value="1"/>
</dbReference>
<dbReference type="GO" id="GO:0004843">
    <property type="term" value="F:cysteine-type deubiquitinase activity"/>
    <property type="evidence" value="ECO:0007669"/>
    <property type="project" value="UniProtKB-EC"/>
</dbReference>
<dbReference type="Proteomes" id="UP000515129">
    <property type="component" value="Chromosome 11"/>
</dbReference>
<dbReference type="CTD" id="564158"/>
<evidence type="ECO:0000259" key="15">
    <source>
        <dbReference type="PROSITE" id="PS50245"/>
    </source>
</evidence>
<evidence type="ECO:0000256" key="1">
    <source>
        <dbReference type="ARBA" id="ARBA00000707"/>
    </source>
</evidence>
<evidence type="ECO:0000259" key="14">
    <source>
        <dbReference type="PROSITE" id="PS50235"/>
    </source>
</evidence>
<evidence type="ECO:0000313" key="16">
    <source>
        <dbReference type="Proteomes" id="UP000515129"/>
    </source>
</evidence>
<dbReference type="InterPro" id="IPR000938">
    <property type="entry name" value="CAP-Gly_domain"/>
</dbReference>
<dbReference type="EC" id="3.4.19.12" evidence="5"/>
<protein>
    <recommendedName>
        <fullName evidence="5">ubiquitinyl hydrolase 1</fullName>
        <ecNumber evidence="5">3.4.19.12</ecNumber>
    </recommendedName>
</protein>
<dbReference type="InterPro" id="IPR036859">
    <property type="entry name" value="CAP-Gly_dom_sf"/>
</dbReference>
<dbReference type="Gene3D" id="2.30.30.190">
    <property type="entry name" value="CAP Gly-rich-like domain"/>
    <property type="match status" value="1"/>
</dbReference>
<dbReference type="GO" id="GO:0016579">
    <property type="term" value="P:protein deubiquitination"/>
    <property type="evidence" value="ECO:0007669"/>
    <property type="project" value="InterPro"/>
</dbReference>
<dbReference type="InterPro" id="IPR038765">
    <property type="entry name" value="Papain-like_cys_pep_sf"/>
</dbReference>
<evidence type="ECO:0000256" key="13">
    <source>
        <dbReference type="ARBA" id="ARBA00022833"/>
    </source>
</evidence>
<sequence length="694" mass="77637">MELNEGKQERYFIVVRRSKNGLSRGSIGCADAETAAGDLIGMVYGGGGSAKSSGTVKKQDTYPLTRHQAQLLLFVSPASRRLELMCNVQLFSAICALAQDDLVVVKHKKDFQPCLVKNLIQIGKKDKPGVLQMLGFELDLVDTQHDILSKTTVPLPFFSAADIVQVAPSHLNTRQPLRDSVDLGLKRKAVSRINSMPALNSRNAKKGSIILNTDVSSTIQSLSHSSLEVGSMAEVISLNGLTVFGVIRWIGVPEGKRNCWAGLELDNEVTTCSDGTFGTKRYFTCEGNKALFVPLTNCKPDSRFLFIPNEIPKPLEPLSVTLLEDLNEDVPPVAEQDVLSHLIGRMRGIQGHFNSCYLDTTLFSLFTSSVAFNRMFSTSEDSEEGISNILRRDIVNRLRRTGFVPAESVMKFRERLGCKSFATEEKDPEEFITLLLKQVLHIEPLLKIRSCGDLAQGAYTHQIIVEKNQVRAVPSVQQLLEMSFVSSDLKFEEIPSCLIVQMPRFGKKFKMFPKIIPSTELDITDILHCSPRECFLCGHPAEYECVQCLMDHKLQPGKIKQYCITCNTQVHIHSSRKEHTPQKLTVPDHLPEDAPVQRQQMQLFAVLCINTSHYVSFVKYGPNPRSWIFFDSMADRCGDDNSGYNVPVIRSCPEVGDFLSQSEEEMSTADVSQSSEMVRRLLCDSYMCLYQRTE</sequence>
<dbReference type="PROSITE" id="PS50245">
    <property type="entry name" value="CAP_GLY_2"/>
    <property type="match status" value="1"/>
</dbReference>
<evidence type="ECO:0000256" key="6">
    <source>
        <dbReference type="ARBA" id="ARBA00022490"/>
    </source>
</evidence>
<keyword evidence="9" id="KW-0479">Metal-binding</keyword>
<evidence type="ECO:0000256" key="3">
    <source>
        <dbReference type="ARBA" id="ARBA00004556"/>
    </source>
</evidence>
<dbReference type="FunFam" id="3.90.70.10:FF:000009">
    <property type="entry name" value="Putative ubiquitin carboxyl-terminal hydrolase CYLD"/>
    <property type="match status" value="1"/>
</dbReference>
<dbReference type="GO" id="GO:0006508">
    <property type="term" value="P:proteolysis"/>
    <property type="evidence" value="ECO:0007669"/>
    <property type="project" value="UniProtKB-KW"/>
</dbReference>
<keyword evidence="7" id="KW-0597">Phosphoprotein</keyword>
<comment type="similarity">
    <text evidence="4">Belongs to the peptidase C19 family.</text>
</comment>
<dbReference type="InterPro" id="IPR028889">
    <property type="entry name" value="USP"/>
</dbReference>
<keyword evidence="10" id="KW-0833">Ubl conjugation pathway</keyword>
<feature type="domain" description="USP" evidence="14">
    <location>
        <begin position="347"/>
        <end position="693"/>
    </location>
</feature>
<dbReference type="PROSITE" id="PS50235">
    <property type="entry name" value="USP_3"/>
    <property type="match status" value="1"/>
</dbReference>
<dbReference type="KEGG" id="caua:113111164"/>
<dbReference type="SUPFAM" id="SSF54001">
    <property type="entry name" value="Cysteine proteinases"/>
    <property type="match status" value="1"/>
</dbReference>
<dbReference type="GO" id="GO:0005813">
    <property type="term" value="C:centrosome"/>
    <property type="evidence" value="ECO:0007669"/>
    <property type="project" value="UniProtKB-SubCell"/>
</dbReference>
<dbReference type="Pfam" id="PF00443">
    <property type="entry name" value="UCH"/>
    <property type="match status" value="1"/>
</dbReference>
<keyword evidence="11 17" id="KW-0378">Hydrolase</keyword>
<keyword evidence="6" id="KW-0963">Cytoplasm</keyword>
<evidence type="ECO:0000256" key="10">
    <source>
        <dbReference type="ARBA" id="ARBA00022786"/>
    </source>
</evidence>
<keyword evidence="16" id="KW-1185">Reference proteome</keyword>
<dbReference type="GO" id="GO:0046872">
    <property type="term" value="F:metal ion binding"/>
    <property type="evidence" value="ECO:0007669"/>
    <property type="project" value="UniProtKB-KW"/>
</dbReference>
<accession>A0A6P6QDU0</accession>
<dbReference type="PANTHER" id="PTHR11830">
    <property type="entry name" value="40S RIBOSOMAL PROTEIN S3A"/>
    <property type="match status" value="1"/>
</dbReference>
<dbReference type="AlphaFoldDB" id="A0A6P6QDU0"/>
<evidence type="ECO:0000313" key="17">
    <source>
        <dbReference type="RefSeq" id="XP_026131452.1"/>
    </source>
</evidence>